<evidence type="ECO:0000313" key="2">
    <source>
        <dbReference type="Proteomes" id="UP001162501"/>
    </source>
</evidence>
<accession>A0ACB0E5R6</accession>
<dbReference type="EMBL" id="OX596099">
    <property type="protein sequence ID" value="CAI9695940.1"/>
    <property type="molecule type" value="Genomic_DNA"/>
</dbReference>
<protein>
    <submittedName>
        <fullName evidence="1">Uncharacterized protein</fullName>
    </submittedName>
</protein>
<evidence type="ECO:0000313" key="1">
    <source>
        <dbReference type="EMBL" id="CAI9695940.1"/>
    </source>
</evidence>
<gene>
    <name evidence="1" type="ORF">MRATA1EN3_LOCUS7153</name>
</gene>
<dbReference type="Proteomes" id="UP001162501">
    <property type="component" value="Chromosome 15"/>
</dbReference>
<reference evidence="1" key="1">
    <citation type="submission" date="2023-05" db="EMBL/GenBank/DDBJ databases">
        <authorList>
            <consortium name="ELIXIR-Norway"/>
        </authorList>
    </citation>
    <scope>NUCLEOTIDE SEQUENCE</scope>
</reference>
<name>A0ACB0E5R6_RANTA</name>
<sequence>MRSLGPSGAGLVWLGEAHSLSRKEENQKLSQGSAFPMCPLIPQWSERSSGLGRHAPELLGVCVSERLLPGCSVQFKDGHPTTGATGGSSGGCRAQQPEGSWSSWLQTGREAGDGAAAGRRAQAGEHRQLRGTHVRGADGTLPKRTREARVWGRGPQLGKALADFSEEEPLPLLDDRFSLGEVKLPQAGPCLMCACSSGIAFSEDHLLLSGSPLPSGKSSQSSGKNSLKITFCHTRAHGTQPPSHRLSEEVAFSPLGLSFDLDGTHEYPHLRNGATPPLLASCLGEVTERESRAPAGRDQRRKTASEPVAPLCTHPGAAPVGSFSRLAFVSTRAREFHGTDAKWLGLGLSHAGAGAGKAERQASVREPGALEQPEDPSSTPTDFLTLCRRSRLDGKTGIAIQDVLQMVPDGASRHSRPWGCQHETGQDNVMQRGWSLRALEGAGQSRHLTVLSGGHGHREEQAEVGSEPGGWTGVLRASSVPHGGGCDARLISLAESIQYRGESKNR</sequence>
<proteinExistence type="predicted"/>
<organism evidence="1 2">
    <name type="scientific">Rangifer tarandus platyrhynchus</name>
    <name type="common">Svalbard reindeer</name>
    <dbReference type="NCBI Taxonomy" id="3082113"/>
    <lineage>
        <taxon>Eukaryota</taxon>
        <taxon>Metazoa</taxon>
        <taxon>Chordata</taxon>
        <taxon>Craniata</taxon>
        <taxon>Vertebrata</taxon>
        <taxon>Euteleostomi</taxon>
        <taxon>Mammalia</taxon>
        <taxon>Eutheria</taxon>
        <taxon>Laurasiatheria</taxon>
        <taxon>Artiodactyla</taxon>
        <taxon>Ruminantia</taxon>
        <taxon>Pecora</taxon>
        <taxon>Cervidae</taxon>
        <taxon>Odocoileinae</taxon>
        <taxon>Rangifer</taxon>
    </lineage>
</organism>